<dbReference type="Proteomes" id="UP000824890">
    <property type="component" value="Unassembled WGS sequence"/>
</dbReference>
<evidence type="ECO:0000313" key="2">
    <source>
        <dbReference type="EMBL" id="KAH0916160.1"/>
    </source>
</evidence>
<sequence length="458" mass="52128">MAQSSLFGELEVEVEIKSSAAKFYHMYAGTPHHVANATPRNVQACDLHDGEWGEVGSIIFWNYVHDGQAKVAKERIEVVEPEKKLVKFRVLEGDLMEEFKSFLITIKVTPKQGGSGSIVKWHFEYEKIDENISHPETLLPFFADMIKEIDEHLLQDNTSHSKKQENCGAMTSIQTLDLEIQVNMTADRFFNSFKKKEGNFTDKTEAVSVHRDDPKSNSSIQIWNFIVDGKMEQVKEKIEVDEENKSVSFLAIEGDVLEQYKSYKITLDVVPRDGVCVAKWTWEYEKIHDDVPIPTKYIAFAMLKPSLQGEIEADVEIKAPATKFYHMFAARPQDLSKASLENLQGCRVLEGEMGKVGTLVTWNYVQDGKPMVANERIEAVEPKKNMIKFRVLEGDLMKEFKSFLCTIQVTPKQGGPGGVVNWRMEYERIDENVAPPETLLQVCIKTSKEIDEMLMSKA</sequence>
<dbReference type="InterPro" id="IPR023393">
    <property type="entry name" value="START-like_dom_sf"/>
</dbReference>
<evidence type="ECO:0000313" key="3">
    <source>
        <dbReference type="Proteomes" id="UP000824890"/>
    </source>
</evidence>
<feature type="domain" description="Bet v I/Major latex protein" evidence="1">
    <location>
        <begin position="306"/>
        <end position="457"/>
    </location>
</feature>
<keyword evidence="3" id="KW-1185">Reference proteome</keyword>
<evidence type="ECO:0000259" key="1">
    <source>
        <dbReference type="SMART" id="SM01037"/>
    </source>
</evidence>
<dbReference type="SUPFAM" id="SSF55961">
    <property type="entry name" value="Bet v1-like"/>
    <property type="match status" value="3"/>
</dbReference>
<dbReference type="InterPro" id="IPR051761">
    <property type="entry name" value="MLP-like_ligand-binding"/>
</dbReference>
<dbReference type="EMBL" id="JAGKQM010000008">
    <property type="protein sequence ID" value="KAH0916160.1"/>
    <property type="molecule type" value="Genomic_DNA"/>
</dbReference>
<comment type="caution">
    <text evidence="2">The sequence shown here is derived from an EMBL/GenBank/DDBJ whole genome shotgun (WGS) entry which is preliminary data.</text>
</comment>
<dbReference type="CDD" id="cd07816">
    <property type="entry name" value="Bet_v1-like"/>
    <property type="match status" value="3"/>
</dbReference>
<proteinExistence type="predicted"/>
<gene>
    <name evidence="2" type="ORF">HID58_030606</name>
</gene>
<name>A0ABQ8CGH3_BRANA</name>
<dbReference type="Pfam" id="PF00407">
    <property type="entry name" value="Bet_v_1"/>
    <property type="match status" value="3"/>
</dbReference>
<dbReference type="SMART" id="SM01037">
    <property type="entry name" value="Bet_v_1"/>
    <property type="match status" value="3"/>
</dbReference>
<dbReference type="InterPro" id="IPR000916">
    <property type="entry name" value="Bet_v_I/MLP"/>
</dbReference>
<protein>
    <recommendedName>
        <fullName evidence="1">Bet v I/Major latex protein domain-containing protein</fullName>
    </recommendedName>
</protein>
<reference evidence="2 3" key="1">
    <citation type="submission" date="2021-05" db="EMBL/GenBank/DDBJ databases">
        <title>Genome Assembly of Synthetic Allotetraploid Brassica napus Reveals Homoeologous Exchanges between Subgenomes.</title>
        <authorList>
            <person name="Davis J.T."/>
        </authorList>
    </citation>
    <scope>NUCLEOTIDE SEQUENCE [LARGE SCALE GENOMIC DNA]</scope>
    <source>
        <strain evidence="3">cv. Da-Ae</strain>
        <tissue evidence="2">Seedling</tissue>
    </source>
</reference>
<organism evidence="2 3">
    <name type="scientific">Brassica napus</name>
    <name type="common">Rape</name>
    <dbReference type="NCBI Taxonomy" id="3708"/>
    <lineage>
        <taxon>Eukaryota</taxon>
        <taxon>Viridiplantae</taxon>
        <taxon>Streptophyta</taxon>
        <taxon>Embryophyta</taxon>
        <taxon>Tracheophyta</taxon>
        <taxon>Spermatophyta</taxon>
        <taxon>Magnoliopsida</taxon>
        <taxon>eudicotyledons</taxon>
        <taxon>Gunneridae</taxon>
        <taxon>Pentapetalae</taxon>
        <taxon>rosids</taxon>
        <taxon>malvids</taxon>
        <taxon>Brassicales</taxon>
        <taxon>Brassicaceae</taxon>
        <taxon>Brassiceae</taxon>
        <taxon>Brassica</taxon>
    </lineage>
</organism>
<dbReference type="Gene3D" id="3.30.530.20">
    <property type="match status" value="3"/>
</dbReference>
<dbReference type="PANTHER" id="PTHR31907">
    <property type="entry name" value="MLP-LIKE PROTEIN 423"/>
    <property type="match status" value="1"/>
</dbReference>
<feature type="domain" description="Bet v I/Major latex protein" evidence="1">
    <location>
        <begin position="5"/>
        <end position="156"/>
    </location>
</feature>
<feature type="domain" description="Bet v I/Major latex protein" evidence="1">
    <location>
        <begin position="171"/>
        <end position="305"/>
    </location>
</feature>
<accession>A0ABQ8CGH3</accession>